<dbReference type="PANTHER" id="PTHR12302:SF2">
    <property type="entry name" value="STAPHYLOCOCCAL NUCLEASE DOMAIN-CONTAINING PROTEIN 1"/>
    <property type="match status" value="1"/>
</dbReference>
<dbReference type="GO" id="GO:0031332">
    <property type="term" value="C:RNAi effector complex"/>
    <property type="evidence" value="ECO:0007669"/>
    <property type="project" value="InterPro"/>
</dbReference>
<dbReference type="GO" id="GO:0005634">
    <property type="term" value="C:nucleus"/>
    <property type="evidence" value="ECO:0007669"/>
    <property type="project" value="TreeGrafter"/>
</dbReference>
<dbReference type="Proteomes" id="UP000826271">
    <property type="component" value="Unassembled WGS sequence"/>
</dbReference>
<name>A0AAV6XGD3_9LAMI</name>
<dbReference type="InterPro" id="IPR016685">
    <property type="entry name" value="Silence_cplx_Nase-comp_TudorSN"/>
</dbReference>
<comment type="caution">
    <text evidence="10">The sequence shown here is derived from an EMBL/GenBank/DDBJ whole genome shotgun (WGS) entry which is preliminary data.</text>
</comment>
<dbReference type="InterPro" id="IPR035437">
    <property type="entry name" value="SNase_OB-fold_sf"/>
</dbReference>
<evidence type="ECO:0000259" key="8">
    <source>
        <dbReference type="PROSITE" id="PS50304"/>
    </source>
</evidence>
<dbReference type="Pfam" id="PF00565">
    <property type="entry name" value="SNase"/>
    <property type="match status" value="5"/>
</dbReference>
<keyword evidence="3" id="KW-0597">Phosphoprotein</keyword>
<dbReference type="EMBL" id="WHWC01000007">
    <property type="protein sequence ID" value="KAG8379632.1"/>
    <property type="molecule type" value="Genomic_DNA"/>
</dbReference>
<dbReference type="SMART" id="SM00318">
    <property type="entry name" value="SNc"/>
    <property type="match status" value="4"/>
</dbReference>
<evidence type="ECO:0000256" key="4">
    <source>
        <dbReference type="ARBA" id="ARBA00022737"/>
    </source>
</evidence>
<keyword evidence="2 5" id="KW-0963">Cytoplasm</keyword>
<dbReference type="InterPro" id="IPR002999">
    <property type="entry name" value="Tudor"/>
</dbReference>
<dbReference type="Gene3D" id="2.40.50.90">
    <property type="match status" value="5"/>
</dbReference>
<feature type="domain" description="TNase-like" evidence="9">
    <location>
        <begin position="577"/>
        <end position="704"/>
    </location>
</feature>
<dbReference type="SMART" id="SM00333">
    <property type="entry name" value="TUDOR"/>
    <property type="match status" value="1"/>
</dbReference>
<feature type="coiled-coil region" evidence="6">
    <location>
        <begin position="920"/>
        <end position="947"/>
    </location>
</feature>
<keyword evidence="4" id="KW-0677">Repeat</keyword>
<gene>
    <name evidence="10" type="ORF">BUALT_Bualt07G0109100</name>
</gene>
<dbReference type="PIRSF" id="PIRSF017179">
    <property type="entry name" value="RISC-Tudor-SN"/>
    <property type="match status" value="1"/>
</dbReference>
<dbReference type="FunFam" id="2.40.50.90:FF:000015">
    <property type="entry name" value="Ribonuclease"/>
    <property type="match status" value="1"/>
</dbReference>
<dbReference type="GO" id="GO:0003723">
    <property type="term" value="F:RNA binding"/>
    <property type="evidence" value="ECO:0007669"/>
    <property type="project" value="UniProtKB-UniRule"/>
</dbReference>
<dbReference type="SUPFAM" id="SSF50199">
    <property type="entry name" value="Staphylococcal nuclease"/>
    <property type="match status" value="5"/>
</dbReference>
<organism evidence="10 11">
    <name type="scientific">Buddleja alternifolia</name>
    <dbReference type="NCBI Taxonomy" id="168488"/>
    <lineage>
        <taxon>Eukaryota</taxon>
        <taxon>Viridiplantae</taxon>
        <taxon>Streptophyta</taxon>
        <taxon>Embryophyta</taxon>
        <taxon>Tracheophyta</taxon>
        <taxon>Spermatophyta</taxon>
        <taxon>Magnoliopsida</taxon>
        <taxon>eudicotyledons</taxon>
        <taxon>Gunneridae</taxon>
        <taxon>Pentapetalae</taxon>
        <taxon>asterids</taxon>
        <taxon>lamiids</taxon>
        <taxon>Lamiales</taxon>
        <taxon>Scrophulariaceae</taxon>
        <taxon>Buddlejeae</taxon>
        <taxon>Buddleja</taxon>
    </lineage>
</organism>
<dbReference type="InterPro" id="IPR016071">
    <property type="entry name" value="Staphylococal_nuclease_OB-fold"/>
</dbReference>
<keyword evidence="6" id="KW-0175">Coiled coil</keyword>
<proteinExistence type="predicted"/>
<evidence type="ECO:0000256" key="2">
    <source>
        <dbReference type="ARBA" id="ARBA00022490"/>
    </source>
</evidence>
<dbReference type="GO" id="GO:0006402">
    <property type="term" value="P:mRNA catabolic process"/>
    <property type="evidence" value="ECO:0007669"/>
    <property type="project" value="UniProtKB-UniRule"/>
</dbReference>
<evidence type="ECO:0000313" key="11">
    <source>
        <dbReference type="Proteomes" id="UP000826271"/>
    </source>
</evidence>
<feature type="domain" description="TNase-like" evidence="9">
    <location>
        <begin position="9"/>
        <end position="149"/>
    </location>
</feature>
<evidence type="ECO:0000259" key="9">
    <source>
        <dbReference type="PROSITE" id="PS50830"/>
    </source>
</evidence>
<comment type="subcellular location">
    <subcellularLocation>
        <location evidence="1 5">Cytoplasm</location>
    </subcellularLocation>
</comment>
<dbReference type="FunFam" id="2.40.50.90:FF:000018">
    <property type="entry name" value="Ribonuclease"/>
    <property type="match status" value="1"/>
</dbReference>
<dbReference type="GO" id="GO:0004518">
    <property type="term" value="F:nuclease activity"/>
    <property type="evidence" value="ECO:0007669"/>
    <property type="project" value="TreeGrafter"/>
</dbReference>
<evidence type="ECO:0000256" key="3">
    <source>
        <dbReference type="ARBA" id="ARBA00022553"/>
    </source>
</evidence>
<dbReference type="FunFam" id="2.30.30.140:FF:000018">
    <property type="entry name" value="Serine/threonine-protein kinase 31"/>
    <property type="match status" value="1"/>
</dbReference>
<dbReference type="AlphaFoldDB" id="A0AAV6XGD3"/>
<evidence type="ECO:0000256" key="6">
    <source>
        <dbReference type="SAM" id="Coils"/>
    </source>
</evidence>
<evidence type="ECO:0000256" key="7">
    <source>
        <dbReference type="SAM" id="MobiDB-lite"/>
    </source>
</evidence>
<keyword evidence="11" id="KW-1185">Reference proteome</keyword>
<dbReference type="InterPro" id="IPR047395">
    <property type="entry name" value="Tudor_AtTudor1-like"/>
</dbReference>
<dbReference type="Pfam" id="PF00567">
    <property type="entry name" value="TUDOR"/>
    <property type="match status" value="1"/>
</dbReference>
<feature type="domain" description="TNase-like" evidence="9">
    <location>
        <begin position="723"/>
        <end position="958"/>
    </location>
</feature>
<dbReference type="PANTHER" id="PTHR12302">
    <property type="entry name" value="EBNA2 BINDING PROTEIN P100"/>
    <property type="match status" value="1"/>
</dbReference>
<dbReference type="CDD" id="cd20443">
    <property type="entry name" value="Tudor_AtTudor1-like"/>
    <property type="match status" value="1"/>
</dbReference>
<evidence type="ECO:0000256" key="5">
    <source>
        <dbReference type="PIRNR" id="PIRNR017179"/>
    </source>
</evidence>
<dbReference type="Gene3D" id="2.30.30.140">
    <property type="match status" value="1"/>
</dbReference>
<feature type="domain" description="Tudor" evidence="8">
    <location>
        <begin position="770"/>
        <end position="835"/>
    </location>
</feature>
<dbReference type="SUPFAM" id="SSF63748">
    <property type="entry name" value="Tudor/PWWP/MBT"/>
    <property type="match status" value="1"/>
</dbReference>
<feature type="compositionally biased region" description="Polar residues" evidence="7">
    <location>
        <begin position="228"/>
        <end position="245"/>
    </location>
</feature>
<evidence type="ECO:0000313" key="10">
    <source>
        <dbReference type="EMBL" id="KAG8379632.1"/>
    </source>
</evidence>
<feature type="domain" description="TNase-like" evidence="9">
    <location>
        <begin position="378"/>
        <end position="546"/>
    </location>
</feature>
<feature type="region of interest" description="Disordered" evidence="7">
    <location>
        <begin position="222"/>
        <end position="257"/>
    </location>
</feature>
<evidence type="ECO:0000256" key="1">
    <source>
        <dbReference type="ARBA" id="ARBA00004496"/>
    </source>
</evidence>
<protein>
    <recommendedName>
        <fullName evidence="5">Ribonuclease</fullName>
    </recommendedName>
</protein>
<sequence length="1034" mass="114697">MASTAGSTIWLRGIVKAVPSGDSLVILSITKSEIPLEKTIILSSLEAPKLARRSSVPDEPFAWDSREYLRNLCIGKEVIFKVDYSKPSIKRDFGSVFLENKNVAFLVVAAGWAKVRRQGQQKEDASPFLTELLRLEELAKQQGLGRWTRVAGASEASIRKMPPSTINDPSSFNAMALLEANKGRPLEAFVDQIINGSTIFVYLLPEFQHVKVLVTGIQAPSSGRKGVSQATTISDKASNGKNGESTAEARAQLTSAKRVAPASASRVEVPADPFGKEAKHFTEINVLHRYVRIVLEGVDKYNSLICSVYYPDGESAKDLALELVGNGFAKYVEWSGSLLEAEAKRRLKNAELVAKKDRLRIWTNYIPPATNSKAIHNQSFTGKVIEVVSADCIIVAYDSVPLGDPSAERRVNLSSIRGPKMGNPSRDKKSNPYARDAKEFLRTRLIGKQVLVSMEYSRKVSLPSGASAPSGEKDKKVWDYGTIFLVNPSKNGDSDASGINIAELLVARGYATVIKHRDFEERSNYYDALLSAESRAISGKKGMHSAKDPPARHMKDLLEASSAKKAKDFLPFLQRERRLPAVVQFLFSGHRFKIDIQKETCSIAFSLAGVRCPIRDEPYAKEAMLFMRRKIMQRDVEIEVESVDKNGTFLGTLWESNTNVAIPLLETGLAKLQKSFAIDKIPNGGLLVQAEQSAKQNKLKIWEKYVEGEKVSNGLVVKKRQKEEFKVVITEVLGGGKFYVQTVADQKLASIEKQISSLSLEEPPVIDAFKPKRGDIVLAKFDADHSWNRAMIVNAPRSALESENDKFEVFYIDHGNQETVPYNQLRPLDCAISSVPGLAYLCGLAYLKVPSMGDDYGQEAAMHLCEHLLSDSKEFKAVIEERDMSNGKVKGQGTGTMFMVTMIDTISDININAMMLQEGLARLEKRRRRESKDKQQILDELEEFQKEAREKRLGMWEYGDIASDDEGVAPPLRLHANGEKKRFSQSQPALLECQVNWPSLCNITSKTRSIPIVKTDAPIVDAPIITSNSETPSQ</sequence>
<dbReference type="GO" id="GO:0031047">
    <property type="term" value="P:regulatory ncRNA-mediated gene silencing"/>
    <property type="evidence" value="ECO:0007669"/>
    <property type="project" value="UniProtKB-UniRule"/>
</dbReference>
<feature type="domain" description="TNase-like" evidence="9">
    <location>
        <begin position="184"/>
        <end position="364"/>
    </location>
</feature>
<reference evidence="10" key="1">
    <citation type="submission" date="2019-10" db="EMBL/GenBank/DDBJ databases">
        <authorList>
            <person name="Zhang R."/>
            <person name="Pan Y."/>
            <person name="Wang J."/>
            <person name="Ma R."/>
            <person name="Yu S."/>
        </authorList>
    </citation>
    <scope>NUCLEOTIDE SEQUENCE</scope>
    <source>
        <strain evidence="10">LA-IB0</strain>
        <tissue evidence="10">Leaf</tissue>
    </source>
</reference>
<dbReference type="FunFam" id="2.40.50.90:FF:000010">
    <property type="entry name" value="Ribonuclease"/>
    <property type="match status" value="1"/>
</dbReference>
<accession>A0AAV6XGD3</accession>
<comment type="function">
    <text evidence="5">Cytoprotective ribonuclease (RNase) required for resistance to abiotic stresses, acting as a positive regulator of mRNA decapping during stress.</text>
</comment>
<dbReference type="GO" id="GO:0005829">
    <property type="term" value="C:cytosol"/>
    <property type="evidence" value="ECO:0007669"/>
    <property type="project" value="UniProtKB-UniRule"/>
</dbReference>
<dbReference type="PROSITE" id="PS50304">
    <property type="entry name" value="TUDOR"/>
    <property type="match status" value="1"/>
</dbReference>
<dbReference type="PROSITE" id="PS50830">
    <property type="entry name" value="TNASE_3"/>
    <property type="match status" value="5"/>
</dbReference>